<keyword evidence="2" id="KW-0597">Phosphoprotein</keyword>
<keyword evidence="1" id="KW-0596">Phosphopantetheine</keyword>
<reference evidence="5" key="1">
    <citation type="submission" date="2021-02" db="EMBL/GenBank/DDBJ databases">
        <authorList>
            <person name="Dougan E. K."/>
            <person name="Rhodes N."/>
            <person name="Thang M."/>
            <person name="Chan C."/>
        </authorList>
    </citation>
    <scope>NUCLEOTIDE SEQUENCE</scope>
</reference>
<dbReference type="GO" id="GO:0031177">
    <property type="term" value="F:phosphopantetheine binding"/>
    <property type="evidence" value="ECO:0007669"/>
    <property type="project" value="InterPro"/>
</dbReference>
<evidence type="ECO:0000313" key="6">
    <source>
        <dbReference type="Proteomes" id="UP000601435"/>
    </source>
</evidence>
<gene>
    <name evidence="5" type="primary">pikAI</name>
    <name evidence="5" type="ORF">SNEC2469_LOCUS34450</name>
</gene>
<feature type="region of interest" description="Disordered" evidence="3">
    <location>
        <begin position="119"/>
        <end position="156"/>
    </location>
</feature>
<dbReference type="PROSITE" id="PS50075">
    <property type="entry name" value="CARRIER"/>
    <property type="match status" value="1"/>
</dbReference>
<comment type="caution">
    <text evidence="5">The sequence shown here is derived from an EMBL/GenBank/DDBJ whole genome shotgun (WGS) entry which is preliminary data.</text>
</comment>
<dbReference type="Gene3D" id="1.10.1200.10">
    <property type="entry name" value="ACP-like"/>
    <property type="match status" value="1"/>
</dbReference>
<organism evidence="5 6">
    <name type="scientific">Symbiodinium necroappetens</name>
    <dbReference type="NCBI Taxonomy" id="1628268"/>
    <lineage>
        <taxon>Eukaryota</taxon>
        <taxon>Sar</taxon>
        <taxon>Alveolata</taxon>
        <taxon>Dinophyceae</taxon>
        <taxon>Suessiales</taxon>
        <taxon>Symbiodiniaceae</taxon>
        <taxon>Symbiodinium</taxon>
    </lineage>
</organism>
<sequence length="192" mass="21602">DFENGATGVLIQYKPKDWAFEPALSIEPKAPEAKQEVVKRKEEPQVASLEILSSIMTEMGYEVDMDNLDQGFFSSGLDSFDMGVIQNRLGRALGRTLPATLMLDLPTVKELTEHLDKERGVSAQGAAEAEAITAHTEVIEERRERPERRTERASDETITEWVRCWRQYLYKKQKVPSCAKGPEGEGEGKTPF</sequence>
<dbReference type="SMART" id="SM00823">
    <property type="entry name" value="PKS_PP"/>
    <property type="match status" value="1"/>
</dbReference>
<feature type="compositionally biased region" description="Basic and acidic residues" evidence="3">
    <location>
        <begin position="137"/>
        <end position="155"/>
    </location>
</feature>
<name>A0A813CFK5_9DINO</name>
<feature type="domain" description="Carrier" evidence="4">
    <location>
        <begin position="43"/>
        <end position="119"/>
    </location>
</feature>
<accession>A0A813CFK5</accession>
<dbReference type="EMBL" id="CAJNJA010095153">
    <property type="protein sequence ID" value="CAE7941892.1"/>
    <property type="molecule type" value="Genomic_DNA"/>
</dbReference>
<dbReference type="InterPro" id="IPR009081">
    <property type="entry name" value="PP-bd_ACP"/>
</dbReference>
<dbReference type="SUPFAM" id="SSF47336">
    <property type="entry name" value="ACP-like"/>
    <property type="match status" value="1"/>
</dbReference>
<protein>
    <submittedName>
        <fullName evidence="5">PikAI protein</fullName>
    </submittedName>
</protein>
<dbReference type="InterPro" id="IPR036736">
    <property type="entry name" value="ACP-like_sf"/>
</dbReference>
<feature type="compositionally biased region" description="Low complexity" evidence="3">
    <location>
        <begin position="126"/>
        <end position="136"/>
    </location>
</feature>
<feature type="non-terminal residue" evidence="5">
    <location>
        <position position="192"/>
    </location>
</feature>
<dbReference type="OrthoDB" id="428998at2759"/>
<keyword evidence="6" id="KW-1185">Reference proteome</keyword>
<evidence type="ECO:0000256" key="2">
    <source>
        <dbReference type="ARBA" id="ARBA00022553"/>
    </source>
</evidence>
<evidence type="ECO:0000259" key="4">
    <source>
        <dbReference type="PROSITE" id="PS50075"/>
    </source>
</evidence>
<evidence type="ECO:0000313" key="5">
    <source>
        <dbReference type="EMBL" id="CAE7941892.1"/>
    </source>
</evidence>
<evidence type="ECO:0000256" key="1">
    <source>
        <dbReference type="ARBA" id="ARBA00022450"/>
    </source>
</evidence>
<dbReference type="AlphaFoldDB" id="A0A813CFK5"/>
<evidence type="ECO:0000256" key="3">
    <source>
        <dbReference type="SAM" id="MobiDB-lite"/>
    </source>
</evidence>
<dbReference type="InterPro" id="IPR020806">
    <property type="entry name" value="PKS_PP-bd"/>
</dbReference>
<dbReference type="Proteomes" id="UP000601435">
    <property type="component" value="Unassembled WGS sequence"/>
</dbReference>
<dbReference type="Pfam" id="PF00550">
    <property type="entry name" value="PP-binding"/>
    <property type="match status" value="1"/>
</dbReference>
<proteinExistence type="predicted"/>